<keyword evidence="1" id="KW-0812">Transmembrane</keyword>
<name>X6N9D1_RETFI</name>
<organism evidence="2 3">
    <name type="scientific">Reticulomyxa filosa</name>
    <dbReference type="NCBI Taxonomy" id="46433"/>
    <lineage>
        <taxon>Eukaryota</taxon>
        <taxon>Sar</taxon>
        <taxon>Rhizaria</taxon>
        <taxon>Retaria</taxon>
        <taxon>Foraminifera</taxon>
        <taxon>Monothalamids</taxon>
        <taxon>Reticulomyxidae</taxon>
        <taxon>Reticulomyxa</taxon>
    </lineage>
</organism>
<sequence>MLDIAMHATQSDVLTMSLQTYNELLQWNLSPEFMVVKFKPKKKGDRNCLLQAQEMKTERIEIVCVQIKDKDIMKSFFNLMCNFAAYFHVSNFLFFFLQIIKKKLLFLDECLWMGEARKTRTTPPLGNAETEETSGDHEKDIQANERVLRASRLLKQTTTDTHVKDCQVLRFLHSQGLTNDELRMAYIQAVVKTANISFIF</sequence>
<evidence type="ECO:0000313" key="2">
    <source>
        <dbReference type="EMBL" id="ETO22359.1"/>
    </source>
</evidence>
<dbReference type="AlphaFoldDB" id="X6N9D1"/>
<comment type="caution">
    <text evidence="2">The sequence shown here is derived from an EMBL/GenBank/DDBJ whole genome shotgun (WGS) entry which is preliminary data.</text>
</comment>
<accession>X6N9D1</accession>
<keyword evidence="1" id="KW-1133">Transmembrane helix</keyword>
<protein>
    <submittedName>
        <fullName evidence="2">Uncharacterized protein</fullName>
    </submittedName>
</protein>
<evidence type="ECO:0000256" key="1">
    <source>
        <dbReference type="SAM" id="Phobius"/>
    </source>
</evidence>
<keyword evidence="3" id="KW-1185">Reference proteome</keyword>
<reference evidence="2 3" key="1">
    <citation type="journal article" date="2013" name="Curr. Biol.">
        <title>The Genome of the Foraminiferan Reticulomyxa filosa.</title>
        <authorList>
            <person name="Glockner G."/>
            <person name="Hulsmann N."/>
            <person name="Schleicher M."/>
            <person name="Noegel A.A."/>
            <person name="Eichinger L."/>
            <person name="Gallinger C."/>
            <person name="Pawlowski J."/>
            <person name="Sierra R."/>
            <person name="Euteneuer U."/>
            <person name="Pillet L."/>
            <person name="Moustafa A."/>
            <person name="Platzer M."/>
            <person name="Groth M."/>
            <person name="Szafranski K."/>
            <person name="Schliwa M."/>
        </authorList>
    </citation>
    <scope>NUCLEOTIDE SEQUENCE [LARGE SCALE GENOMIC DNA]</scope>
</reference>
<dbReference type="Proteomes" id="UP000023152">
    <property type="component" value="Unassembled WGS sequence"/>
</dbReference>
<evidence type="ECO:0000313" key="3">
    <source>
        <dbReference type="Proteomes" id="UP000023152"/>
    </source>
</evidence>
<proteinExistence type="predicted"/>
<gene>
    <name evidence="2" type="ORF">RFI_14839</name>
</gene>
<dbReference type="EMBL" id="ASPP01010807">
    <property type="protein sequence ID" value="ETO22359.1"/>
    <property type="molecule type" value="Genomic_DNA"/>
</dbReference>
<keyword evidence="1" id="KW-0472">Membrane</keyword>
<feature type="transmembrane region" description="Helical" evidence="1">
    <location>
        <begin position="76"/>
        <end position="97"/>
    </location>
</feature>